<dbReference type="InterPro" id="IPR050109">
    <property type="entry name" value="HTH-type_TetR-like_transc_reg"/>
</dbReference>
<dbReference type="InterPro" id="IPR036271">
    <property type="entry name" value="Tet_transcr_reg_TetR-rel_C_sf"/>
</dbReference>
<name>A0A967E9X0_9MICO</name>
<dbReference type="PRINTS" id="PR00455">
    <property type="entry name" value="HTHTETR"/>
</dbReference>
<dbReference type="Pfam" id="PF00440">
    <property type="entry name" value="TetR_N"/>
    <property type="match status" value="1"/>
</dbReference>
<dbReference type="SUPFAM" id="SSF46689">
    <property type="entry name" value="Homeodomain-like"/>
    <property type="match status" value="1"/>
</dbReference>
<dbReference type="GO" id="GO:0000976">
    <property type="term" value="F:transcription cis-regulatory region binding"/>
    <property type="evidence" value="ECO:0007669"/>
    <property type="project" value="TreeGrafter"/>
</dbReference>
<dbReference type="PANTHER" id="PTHR30055">
    <property type="entry name" value="HTH-TYPE TRANSCRIPTIONAL REGULATOR RUTR"/>
    <property type="match status" value="1"/>
</dbReference>
<dbReference type="Proteomes" id="UP000744769">
    <property type="component" value="Unassembled WGS sequence"/>
</dbReference>
<evidence type="ECO:0000256" key="1">
    <source>
        <dbReference type="ARBA" id="ARBA00023125"/>
    </source>
</evidence>
<evidence type="ECO:0000259" key="3">
    <source>
        <dbReference type="PROSITE" id="PS50977"/>
    </source>
</evidence>
<accession>A0A967E9X0</accession>
<comment type="caution">
    <text evidence="4">The sequence shown here is derived from an EMBL/GenBank/DDBJ whole genome shotgun (WGS) entry which is preliminary data.</text>
</comment>
<gene>
    <name evidence="4" type="ORF">G9U51_07715</name>
</gene>
<organism evidence="4 5">
    <name type="scientific">Metallococcus carri</name>
    <dbReference type="NCBI Taxonomy" id="1656884"/>
    <lineage>
        <taxon>Bacteria</taxon>
        <taxon>Bacillati</taxon>
        <taxon>Actinomycetota</taxon>
        <taxon>Actinomycetes</taxon>
        <taxon>Micrococcales</taxon>
        <taxon>Dermacoccaceae</taxon>
        <taxon>Metallococcus</taxon>
    </lineage>
</organism>
<dbReference type="PROSITE" id="PS50977">
    <property type="entry name" value="HTH_TETR_2"/>
    <property type="match status" value="1"/>
</dbReference>
<dbReference type="Gene3D" id="1.10.357.10">
    <property type="entry name" value="Tetracycline Repressor, domain 2"/>
    <property type="match status" value="1"/>
</dbReference>
<evidence type="ECO:0000313" key="4">
    <source>
        <dbReference type="EMBL" id="NHN55665.1"/>
    </source>
</evidence>
<keyword evidence="5" id="KW-1185">Reference proteome</keyword>
<dbReference type="PANTHER" id="PTHR30055:SF227">
    <property type="entry name" value="TRANSCRIPTIONAL REGULATORY PROTEIN (PROBABLY TETR-FAMILY)-RELATED"/>
    <property type="match status" value="1"/>
</dbReference>
<protein>
    <submittedName>
        <fullName evidence="4">TetR/AcrR family transcriptional regulator</fullName>
    </submittedName>
</protein>
<keyword evidence="1 2" id="KW-0238">DNA-binding</keyword>
<dbReference type="SUPFAM" id="SSF48498">
    <property type="entry name" value="Tetracyclin repressor-like, C-terminal domain"/>
    <property type="match status" value="1"/>
</dbReference>
<feature type="domain" description="HTH tetR-type" evidence="3">
    <location>
        <begin position="12"/>
        <end position="72"/>
    </location>
</feature>
<dbReference type="AlphaFoldDB" id="A0A967E9X0"/>
<evidence type="ECO:0000313" key="5">
    <source>
        <dbReference type="Proteomes" id="UP000744769"/>
    </source>
</evidence>
<reference evidence="4" key="1">
    <citation type="submission" date="2020-03" db="EMBL/GenBank/DDBJ databases">
        <title>Draft sequencing of Calidifontibacter sp. DB0510.</title>
        <authorList>
            <person name="Kim D.-U."/>
        </authorList>
    </citation>
    <scope>NUCLEOTIDE SEQUENCE</scope>
    <source>
        <strain evidence="4">DB0510</strain>
    </source>
</reference>
<feature type="DNA-binding region" description="H-T-H motif" evidence="2">
    <location>
        <begin position="35"/>
        <end position="54"/>
    </location>
</feature>
<dbReference type="InterPro" id="IPR001647">
    <property type="entry name" value="HTH_TetR"/>
</dbReference>
<dbReference type="EMBL" id="JAAOIV010000004">
    <property type="protein sequence ID" value="NHN55665.1"/>
    <property type="molecule type" value="Genomic_DNA"/>
</dbReference>
<dbReference type="InterPro" id="IPR009057">
    <property type="entry name" value="Homeodomain-like_sf"/>
</dbReference>
<dbReference type="GO" id="GO:0003700">
    <property type="term" value="F:DNA-binding transcription factor activity"/>
    <property type="evidence" value="ECO:0007669"/>
    <property type="project" value="TreeGrafter"/>
</dbReference>
<proteinExistence type="predicted"/>
<evidence type="ECO:0000256" key="2">
    <source>
        <dbReference type="PROSITE-ProRule" id="PRU00335"/>
    </source>
</evidence>
<dbReference type="RefSeq" id="WP_166195608.1">
    <property type="nucleotide sequence ID" value="NZ_JAAOIV010000004.1"/>
</dbReference>
<sequence length="223" mass="24635">MSTTPRRRMSAANRREQLLEVGREVFAERGRDGATVEDLAARAGVTKPLIYEHFGGKDGMYEEVMRRAGADLISFISANAAAHDATPRARLRASIVGVMEFVTAQPSGFLLLHRDPASWYADGVLGELVAGLNAFAQENVEQMMDVVGAPHDGSEMYAQLIIGSMALPLEWWIAIGRHRYPPEEFTEAIFDLLWRGLSGINGPTRSMERQREIEHEAAPTPEA</sequence>